<evidence type="ECO:0000256" key="2">
    <source>
        <dbReference type="ARBA" id="ARBA00022679"/>
    </source>
</evidence>
<keyword evidence="2" id="KW-0808">Transferase</keyword>
<dbReference type="Proteomes" id="UP000604083">
    <property type="component" value="Unassembled WGS sequence"/>
</dbReference>
<organism evidence="3 4">
    <name type="scientific">Roseibacillus ishigakijimensis</name>
    <dbReference type="NCBI Taxonomy" id="454146"/>
    <lineage>
        <taxon>Bacteria</taxon>
        <taxon>Pseudomonadati</taxon>
        <taxon>Verrucomicrobiota</taxon>
        <taxon>Verrucomicrobiia</taxon>
        <taxon>Verrucomicrobiales</taxon>
        <taxon>Verrucomicrobiaceae</taxon>
        <taxon>Roseibacillus</taxon>
    </lineage>
</organism>
<dbReference type="PANTHER" id="PTHR23416:SF23">
    <property type="entry name" value="ACETYLTRANSFERASE C18B11.09C-RELATED"/>
    <property type="match status" value="1"/>
</dbReference>
<comment type="caution">
    <text evidence="3">The sequence shown here is derived from an EMBL/GenBank/DDBJ whole genome shotgun (WGS) entry which is preliminary data.</text>
</comment>
<keyword evidence="4" id="KW-1185">Reference proteome</keyword>
<reference evidence="3" key="1">
    <citation type="submission" date="2021-01" db="EMBL/GenBank/DDBJ databases">
        <title>Modified the classification status of verrucomicrobia.</title>
        <authorList>
            <person name="Feng X."/>
        </authorList>
    </citation>
    <scope>NUCLEOTIDE SEQUENCE</scope>
    <source>
        <strain evidence="3">KCTC 12986</strain>
    </source>
</reference>
<protein>
    <submittedName>
        <fullName evidence="3">Colanic acid biosynthesis acetyltransferase WcaF</fullName>
    </submittedName>
</protein>
<dbReference type="AlphaFoldDB" id="A0A934VM69"/>
<dbReference type="GO" id="GO:0008374">
    <property type="term" value="F:O-acyltransferase activity"/>
    <property type="evidence" value="ECO:0007669"/>
    <property type="project" value="TreeGrafter"/>
</dbReference>
<dbReference type="PANTHER" id="PTHR23416">
    <property type="entry name" value="SIALIC ACID SYNTHASE-RELATED"/>
    <property type="match status" value="1"/>
</dbReference>
<dbReference type="InterPro" id="IPR051159">
    <property type="entry name" value="Hexapeptide_acetyltransf"/>
</dbReference>
<dbReference type="EMBL" id="JAENIO010000011">
    <property type="protein sequence ID" value="MBK1833645.1"/>
    <property type="molecule type" value="Genomic_DNA"/>
</dbReference>
<dbReference type="SUPFAM" id="SSF51161">
    <property type="entry name" value="Trimeric LpxA-like enzymes"/>
    <property type="match status" value="1"/>
</dbReference>
<name>A0A934VM69_9BACT</name>
<dbReference type="NCBIfam" id="NF007797">
    <property type="entry name" value="PRK10502.1"/>
    <property type="match status" value="1"/>
</dbReference>
<dbReference type="InterPro" id="IPR011004">
    <property type="entry name" value="Trimer_LpxA-like_sf"/>
</dbReference>
<sequence>MKAANLALFDSERGLDRGRDKGVEVVWYLLKCLFFLSPLPWPSSWKVKILRSFGAKVGDGVVIKPRVNIHFPWKLIVGDHVWLGEELFILNFEPITIGSNSCLSQRAFLCAGNHDFRDEAFSYRNAPITISEGVWVGAQCFVGPGVTVGAETVLTAGSIVTKDIPENRIFGGNPAIELGVRWKEAGRPQ</sequence>
<evidence type="ECO:0000313" key="3">
    <source>
        <dbReference type="EMBL" id="MBK1833645.1"/>
    </source>
</evidence>
<accession>A0A934VM69</accession>
<gene>
    <name evidence="3" type="primary">wcaF</name>
    <name evidence="3" type="ORF">JIN78_06180</name>
</gene>
<evidence type="ECO:0000313" key="4">
    <source>
        <dbReference type="Proteomes" id="UP000604083"/>
    </source>
</evidence>
<comment type="similarity">
    <text evidence="1">Belongs to the transferase hexapeptide repeat family.</text>
</comment>
<evidence type="ECO:0000256" key="1">
    <source>
        <dbReference type="ARBA" id="ARBA00007274"/>
    </source>
</evidence>
<dbReference type="RefSeq" id="WP_200391080.1">
    <property type="nucleotide sequence ID" value="NZ_JAENIO010000011.1"/>
</dbReference>
<proteinExistence type="inferred from homology"/>
<dbReference type="Gene3D" id="2.160.10.10">
    <property type="entry name" value="Hexapeptide repeat proteins"/>
    <property type="match status" value="1"/>
</dbReference>
<dbReference type="GO" id="GO:0005829">
    <property type="term" value="C:cytosol"/>
    <property type="evidence" value="ECO:0007669"/>
    <property type="project" value="TreeGrafter"/>
</dbReference>
<dbReference type="CDD" id="cd05825">
    <property type="entry name" value="LbH_wcaF_like"/>
    <property type="match status" value="1"/>
</dbReference>